<protein>
    <submittedName>
        <fullName evidence="2">Transposase</fullName>
    </submittedName>
</protein>
<dbReference type="GO" id="GO:0005829">
    <property type="term" value="C:cytosol"/>
    <property type="evidence" value="ECO:0007669"/>
    <property type="project" value="TreeGrafter"/>
</dbReference>
<evidence type="ECO:0000313" key="2">
    <source>
        <dbReference type="EMBL" id="ALB24503.1"/>
    </source>
</evidence>
<dbReference type="InterPro" id="IPR051917">
    <property type="entry name" value="Transposase-Integrase"/>
</dbReference>
<organism evidence="2 3">
    <name type="scientific">Piscirickettsia salmonis</name>
    <dbReference type="NCBI Taxonomy" id="1238"/>
    <lineage>
        <taxon>Bacteria</taxon>
        <taxon>Pseudomonadati</taxon>
        <taxon>Pseudomonadota</taxon>
        <taxon>Gammaproteobacteria</taxon>
        <taxon>Thiotrichales</taxon>
        <taxon>Piscirickettsiaceae</taxon>
        <taxon>Piscirickettsia</taxon>
    </lineage>
</organism>
<dbReference type="AlphaFoldDB" id="A0AAC8VL17"/>
<dbReference type="RefSeq" id="WP_048876189.1">
    <property type="nucleotide sequence ID" value="NZ_CP012511.1"/>
</dbReference>
<dbReference type="Gene3D" id="1.10.10.60">
    <property type="entry name" value="Homeodomain-like"/>
    <property type="match status" value="1"/>
</dbReference>
<sequence length="116" mass="13571">MIYRHLNEKDRFYIEQRLSEGDSLRSIARALGFSPSTISREIKRHTPIDFKGLYCHRLTSRCAQEKRAKAKQGQAFQQISEEAKMLIHQRLKTHTSPDVISQELALRHLKCNTTLY</sequence>
<dbReference type="InterPro" id="IPR009057">
    <property type="entry name" value="Homeodomain-like_sf"/>
</dbReference>
<proteinExistence type="predicted"/>
<dbReference type="GO" id="GO:0032196">
    <property type="term" value="P:transposition"/>
    <property type="evidence" value="ECO:0007669"/>
    <property type="project" value="TreeGrafter"/>
</dbReference>
<name>A0AAC8VL17_PISSA</name>
<dbReference type="Pfam" id="PF13936">
    <property type="entry name" value="HTH_38"/>
    <property type="match status" value="1"/>
</dbReference>
<dbReference type="PANTHER" id="PTHR10948">
    <property type="entry name" value="TRANSPOSASE"/>
    <property type="match status" value="1"/>
</dbReference>
<evidence type="ECO:0000259" key="1">
    <source>
        <dbReference type="Pfam" id="PF13936"/>
    </source>
</evidence>
<accession>A0AAC8VL17</accession>
<dbReference type="EMBL" id="CP012511">
    <property type="protein sequence ID" value="ALB24503.1"/>
    <property type="molecule type" value="Genomic_DNA"/>
</dbReference>
<geneLocation type="plasmid" evidence="2 3">
    <name>pPSB1-3</name>
</geneLocation>
<evidence type="ECO:0000313" key="3">
    <source>
        <dbReference type="Proteomes" id="UP000029558"/>
    </source>
</evidence>
<keyword evidence="2" id="KW-0614">Plasmid</keyword>
<feature type="domain" description="Transposase IS30-like HTH" evidence="1">
    <location>
        <begin position="3"/>
        <end position="45"/>
    </location>
</feature>
<dbReference type="SUPFAM" id="SSF46689">
    <property type="entry name" value="Homeodomain-like"/>
    <property type="match status" value="1"/>
</dbReference>
<dbReference type="Proteomes" id="UP000029558">
    <property type="component" value="Plasmid pPSB1-3"/>
</dbReference>
<gene>
    <name evidence="2" type="ORF">KU39_3p41</name>
</gene>
<dbReference type="InterPro" id="IPR025246">
    <property type="entry name" value="IS30-like_HTH"/>
</dbReference>
<reference evidence="2 3" key="1">
    <citation type="journal article" date="2014" name="Genome Announc.">
        <title>Comparative Genome Analysis of Two Isolates of the Fish Pathogen Piscirickettsia salmonis from Different Hosts Reveals Major Differences in Virulence-Associated Secretion Systems.</title>
        <authorList>
            <person name="Bohle H."/>
            <person name="Henriquez P."/>
            <person name="Grothusen H."/>
            <person name="Navas E."/>
            <person name="Sandoval A."/>
            <person name="Bustamante F."/>
            <person name="Bustos P."/>
            <person name="Mancilla M."/>
        </authorList>
    </citation>
    <scope>NUCLEOTIDE SEQUENCE [LARGE SCALE GENOMIC DNA]</scope>
    <source>
        <strain evidence="3">B1-32597</strain>
    </source>
</reference>
<dbReference type="PANTHER" id="PTHR10948:SF23">
    <property type="entry name" value="TRANSPOSASE INSI FOR INSERTION SEQUENCE ELEMENT IS30A-RELATED"/>
    <property type="match status" value="1"/>
</dbReference>
<dbReference type="GO" id="GO:0004803">
    <property type="term" value="F:transposase activity"/>
    <property type="evidence" value="ECO:0007669"/>
    <property type="project" value="TreeGrafter"/>
</dbReference>